<evidence type="ECO:0000313" key="8">
    <source>
        <dbReference type="EMBL" id="KAK9970899.1"/>
    </source>
</evidence>
<comment type="similarity">
    <text evidence="6">Belongs to the flavin monoamine oxidase family.</text>
</comment>
<keyword evidence="4 6" id="KW-0560">Oxidoreductase</keyword>
<dbReference type="InterPro" id="IPR001613">
    <property type="entry name" value="Flavin_amine_oxidase"/>
</dbReference>
<dbReference type="PANTHER" id="PTHR10742:SF364">
    <property type="entry name" value="AMINE OXIDASE"/>
    <property type="match status" value="1"/>
</dbReference>
<dbReference type="InterPro" id="IPR002937">
    <property type="entry name" value="Amino_oxidase"/>
</dbReference>
<keyword evidence="3 6" id="KW-0274">FAD</keyword>
<dbReference type="GO" id="GO:0046208">
    <property type="term" value="P:spermine catabolic process"/>
    <property type="evidence" value="ECO:0007669"/>
    <property type="project" value="TreeGrafter"/>
</dbReference>
<dbReference type="Proteomes" id="UP001479290">
    <property type="component" value="Unassembled WGS sequence"/>
</dbReference>
<dbReference type="GO" id="GO:0046592">
    <property type="term" value="F:polyamine oxidase activity"/>
    <property type="evidence" value="ECO:0007669"/>
    <property type="project" value="TreeGrafter"/>
</dbReference>
<name>A0AAW2AB93_CULAL</name>
<sequence length="506" mass="55565">MAGRNPSIVVVGAGVAGLSAAKKLKEYGFNDVTVLEASEKVGGRVATATLGNTCVDTGAQYIHGASEKNPIYCLLKKSGVLNQVPEMGTEAFYSNNGHKVDADFARRAYEAGEGIIQYRGFNTGKSLGEHYAEKTQGVIDSLQDNDKKMRMQSVFALVGKDMLIDVGASDLHRISLDSWQYYINMGDSLNIAGFMFQLVDLLLEGFPKECLLLKREVSKIKWDGTFSVAPSLTPPPHDEPLPAHTEAASDEKVRQYPVCVVCENGEEILADHVIVTISLGCLKAQASSLFIPSLPTEKMEVIDKLCFGNIAKIFLEYEEAFWENEVGSISLIYEDDTPASVSTNKMQWIKNMQYFSVLRPKERFGNILIGWCPGDIADLTETMPDNELSTAITDHLKMFFGHSNIPQPKSILCTKWRSNKFVKGSYAFLPVGVDVQVMDMLAQPLTGSRCPDEDLQVLFAGEATMKTLYGTVQGALLSGHREADRLAAHYKKTAAPTSTTSLDKQN</sequence>
<keyword evidence="9" id="KW-1185">Reference proteome</keyword>
<dbReference type="GO" id="GO:0008131">
    <property type="term" value="F:primary methylamine oxidase activity"/>
    <property type="evidence" value="ECO:0007669"/>
    <property type="project" value="UniProtKB-ARBA"/>
</dbReference>
<reference evidence="8 9" key="1">
    <citation type="submission" date="2024-05" db="EMBL/GenBank/DDBJ databases">
        <title>A high-quality chromosomal-level genome assembly of Topmouth culter (Culter alburnus).</title>
        <authorList>
            <person name="Zhao H."/>
        </authorList>
    </citation>
    <scope>NUCLEOTIDE SEQUENCE [LARGE SCALE GENOMIC DNA]</scope>
    <source>
        <strain evidence="8">CATC2023</strain>
        <tissue evidence="8">Muscle</tissue>
    </source>
</reference>
<feature type="binding site" evidence="5">
    <location>
        <position position="217"/>
    </location>
    <ligand>
        <name>FAD</name>
        <dbReference type="ChEBI" id="CHEBI:57692"/>
    </ligand>
</feature>
<evidence type="ECO:0000256" key="3">
    <source>
        <dbReference type="ARBA" id="ARBA00022827"/>
    </source>
</evidence>
<dbReference type="InterPro" id="IPR050281">
    <property type="entry name" value="Flavin_monoamine_oxidase"/>
</dbReference>
<evidence type="ECO:0000256" key="2">
    <source>
        <dbReference type="ARBA" id="ARBA00022630"/>
    </source>
</evidence>
<feature type="domain" description="Amine oxidase" evidence="7">
    <location>
        <begin position="258"/>
        <end position="486"/>
    </location>
</feature>
<evidence type="ECO:0000259" key="7">
    <source>
        <dbReference type="Pfam" id="PF01593"/>
    </source>
</evidence>
<dbReference type="Gene3D" id="3.90.660.10">
    <property type="match status" value="2"/>
</dbReference>
<proteinExistence type="inferred from homology"/>
<dbReference type="PRINTS" id="PR00757">
    <property type="entry name" value="AMINEOXDASEF"/>
</dbReference>
<evidence type="ECO:0000256" key="1">
    <source>
        <dbReference type="ARBA" id="ARBA00001974"/>
    </source>
</evidence>
<dbReference type="SUPFAM" id="SSF54373">
    <property type="entry name" value="FAD-linked reductases, C-terminal domain"/>
    <property type="match status" value="1"/>
</dbReference>
<dbReference type="AlphaFoldDB" id="A0AAW2AB93"/>
<comment type="cofactor">
    <cofactor evidence="1 6">
        <name>FAD</name>
        <dbReference type="ChEBI" id="CHEBI:57692"/>
    </cofactor>
</comment>
<dbReference type="InterPro" id="IPR036188">
    <property type="entry name" value="FAD/NAD-bd_sf"/>
</dbReference>
<evidence type="ECO:0000256" key="6">
    <source>
        <dbReference type="RuleBase" id="RU362067"/>
    </source>
</evidence>
<evidence type="ECO:0000313" key="9">
    <source>
        <dbReference type="Proteomes" id="UP001479290"/>
    </source>
</evidence>
<dbReference type="SUPFAM" id="SSF51905">
    <property type="entry name" value="FAD/NAD(P)-binding domain"/>
    <property type="match status" value="1"/>
</dbReference>
<accession>A0AAW2AB93</accession>
<dbReference type="Gene3D" id="3.50.50.60">
    <property type="entry name" value="FAD/NAD(P)-binding domain"/>
    <property type="match status" value="2"/>
</dbReference>
<dbReference type="Pfam" id="PF01593">
    <property type="entry name" value="Amino_oxidase"/>
    <property type="match status" value="2"/>
</dbReference>
<feature type="binding site" evidence="5">
    <location>
        <begin position="36"/>
        <end position="37"/>
    </location>
    <ligand>
        <name>FAD</name>
        <dbReference type="ChEBI" id="CHEBI:57692"/>
    </ligand>
</feature>
<feature type="domain" description="Amine oxidase" evidence="7">
    <location>
        <begin position="15"/>
        <end position="148"/>
    </location>
</feature>
<dbReference type="PANTHER" id="PTHR10742">
    <property type="entry name" value="FLAVIN MONOAMINE OXIDASE"/>
    <property type="match status" value="1"/>
</dbReference>
<dbReference type="EC" id="1.4.3.-" evidence="6"/>
<dbReference type="EMBL" id="JAWDJR010000008">
    <property type="protein sequence ID" value="KAK9970899.1"/>
    <property type="molecule type" value="Genomic_DNA"/>
</dbReference>
<evidence type="ECO:0000256" key="4">
    <source>
        <dbReference type="ARBA" id="ARBA00023002"/>
    </source>
</evidence>
<keyword evidence="2 6" id="KW-0285">Flavoprotein</keyword>
<comment type="caution">
    <text evidence="8">The sequence shown here is derived from an EMBL/GenBank/DDBJ whole genome shotgun (WGS) entry which is preliminary data.</text>
</comment>
<gene>
    <name evidence="8" type="ORF">ABG768_026804</name>
</gene>
<organism evidence="8 9">
    <name type="scientific">Culter alburnus</name>
    <name type="common">Topmouth culter</name>
    <dbReference type="NCBI Taxonomy" id="194366"/>
    <lineage>
        <taxon>Eukaryota</taxon>
        <taxon>Metazoa</taxon>
        <taxon>Chordata</taxon>
        <taxon>Craniata</taxon>
        <taxon>Vertebrata</taxon>
        <taxon>Euteleostomi</taxon>
        <taxon>Actinopterygii</taxon>
        <taxon>Neopterygii</taxon>
        <taxon>Teleostei</taxon>
        <taxon>Ostariophysi</taxon>
        <taxon>Cypriniformes</taxon>
        <taxon>Xenocyprididae</taxon>
        <taxon>Xenocypridinae</taxon>
        <taxon>Culter</taxon>
    </lineage>
</organism>
<evidence type="ECO:0000256" key="5">
    <source>
        <dbReference type="PIRSR" id="PIRSR601613-1"/>
    </source>
</evidence>
<protein>
    <recommendedName>
        <fullName evidence="6">Amine oxidase</fullName>
        <ecNumber evidence="6">1.4.3.-</ecNumber>
    </recommendedName>
</protein>